<keyword evidence="3" id="KW-1185">Reference proteome</keyword>
<protein>
    <submittedName>
        <fullName evidence="4">Uncharacterized protein LOC113797356</fullName>
    </submittedName>
</protein>
<feature type="transmembrane region" description="Helical" evidence="2">
    <location>
        <begin position="65"/>
        <end position="93"/>
    </location>
</feature>
<keyword evidence="2" id="KW-0812">Transmembrane</keyword>
<dbReference type="KEGG" id="dpte:113797356"/>
<gene>
    <name evidence="4" type="primary">LOC113797356</name>
</gene>
<name>A0A6P6YDZ9_DERPT</name>
<feature type="transmembrane region" description="Helical" evidence="2">
    <location>
        <begin position="21"/>
        <end position="45"/>
    </location>
</feature>
<keyword evidence="2" id="KW-1133">Transmembrane helix</keyword>
<feature type="region of interest" description="Disordered" evidence="1">
    <location>
        <begin position="97"/>
        <end position="132"/>
    </location>
</feature>
<proteinExistence type="predicted"/>
<accession>A0A6P6YDZ9</accession>
<dbReference type="Proteomes" id="UP000515146">
    <property type="component" value="Unplaced"/>
</dbReference>
<evidence type="ECO:0000256" key="2">
    <source>
        <dbReference type="SAM" id="Phobius"/>
    </source>
</evidence>
<sequence>MPLFRQQLLTQDPRYRYIVTLCNYFLATLFLGMIVLLSGVMLMTYVEQKKNQDKYDHERVSFAQILGVILLIGGCLFFLASFIVFIVASVMYVRTRSEPPPTMETQESDNSERAGTVQSSGDAYGAVSTIPA</sequence>
<evidence type="ECO:0000313" key="4">
    <source>
        <dbReference type="RefSeq" id="XP_027203517.1"/>
    </source>
</evidence>
<dbReference type="GeneID" id="113797356"/>
<dbReference type="InParanoid" id="A0A6P6YDZ9"/>
<dbReference type="RefSeq" id="XP_027203517.1">
    <property type="nucleotide sequence ID" value="XM_027347716.1"/>
</dbReference>
<dbReference type="OMA" id="FANEHRM"/>
<keyword evidence="2" id="KW-0472">Membrane</keyword>
<evidence type="ECO:0000313" key="3">
    <source>
        <dbReference type="Proteomes" id="UP000515146"/>
    </source>
</evidence>
<dbReference type="AlphaFoldDB" id="A0A6P6YDZ9"/>
<organism evidence="3 4">
    <name type="scientific">Dermatophagoides pteronyssinus</name>
    <name type="common">European house dust mite</name>
    <dbReference type="NCBI Taxonomy" id="6956"/>
    <lineage>
        <taxon>Eukaryota</taxon>
        <taxon>Metazoa</taxon>
        <taxon>Ecdysozoa</taxon>
        <taxon>Arthropoda</taxon>
        <taxon>Chelicerata</taxon>
        <taxon>Arachnida</taxon>
        <taxon>Acari</taxon>
        <taxon>Acariformes</taxon>
        <taxon>Sarcoptiformes</taxon>
        <taxon>Astigmata</taxon>
        <taxon>Psoroptidia</taxon>
        <taxon>Analgoidea</taxon>
        <taxon>Pyroglyphidae</taxon>
        <taxon>Dermatophagoidinae</taxon>
        <taxon>Dermatophagoides</taxon>
    </lineage>
</organism>
<evidence type="ECO:0000256" key="1">
    <source>
        <dbReference type="SAM" id="MobiDB-lite"/>
    </source>
</evidence>
<reference evidence="4" key="1">
    <citation type="submission" date="2025-08" db="UniProtKB">
        <authorList>
            <consortium name="RefSeq"/>
        </authorList>
    </citation>
    <scope>IDENTIFICATION</scope>
    <source>
        <strain evidence="4">Airmid</strain>
    </source>
</reference>